<dbReference type="GO" id="GO:0001228">
    <property type="term" value="F:DNA-binding transcription activator activity, RNA polymerase II-specific"/>
    <property type="evidence" value="ECO:0007669"/>
    <property type="project" value="TreeGrafter"/>
</dbReference>
<evidence type="ECO:0000256" key="1">
    <source>
        <dbReference type="ARBA" id="ARBA00023125"/>
    </source>
</evidence>
<dbReference type="GO" id="GO:0000978">
    <property type="term" value="F:RNA polymerase II cis-regulatory region sequence-specific DNA binding"/>
    <property type="evidence" value="ECO:0007669"/>
    <property type="project" value="TreeGrafter"/>
</dbReference>
<keyword evidence="1 3" id="KW-0238">DNA-binding</keyword>
<evidence type="ECO:0000313" key="6">
    <source>
        <dbReference type="EMBL" id="ETW82633.1"/>
    </source>
</evidence>
<dbReference type="GeneID" id="20675580"/>
<dbReference type="PANTHER" id="PTHR10270">
    <property type="entry name" value="SOX TRANSCRIPTION FACTOR"/>
    <property type="match status" value="1"/>
</dbReference>
<keyword evidence="3" id="KW-0539">Nucleus</keyword>
<dbReference type="KEGG" id="hir:HETIRDRAFT_444436"/>
<evidence type="ECO:0000256" key="4">
    <source>
        <dbReference type="SAM" id="MobiDB-lite"/>
    </source>
</evidence>
<feature type="region of interest" description="Disordered" evidence="4">
    <location>
        <begin position="236"/>
        <end position="271"/>
    </location>
</feature>
<dbReference type="CDD" id="cd01389">
    <property type="entry name" value="HMG-box_ROX1-like"/>
    <property type="match status" value="1"/>
</dbReference>
<feature type="region of interest" description="Disordered" evidence="4">
    <location>
        <begin position="387"/>
        <end position="409"/>
    </location>
</feature>
<dbReference type="GO" id="GO:0030154">
    <property type="term" value="P:cell differentiation"/>
    <property type="evidence" value="ECO:0007669"/>
    <property type="project" value="TreeGrafter"/>
</dbReference>
<evidence type="ECO:0000256" key="3">
    <source>
        <dbReference type="PROSITE-ProRule" id="PRU00267"/>
    </source>
</evidence>
<proteinExistence type="predicted"/>
<feature type="region of interest" description="Disordered" evidence="4">
    <location>
        <begin position="51"/>
        <end position="111"/>
    </location>
</feature>
<dbReference type="InterPro" id="IPR036910">
    <property type="entry name" value="HMG_box_dom_sf"/>
</dbReference>
<dbReference type="OrthoDB" id="6247875at2759"/>
<feature type="domain" description="HMG box" evidence="5">
    <location>
        <begin position="112"/>
        <end position="182"/>
    </location>
</feature>
<evidence type="ECO:0000256" key="2">
    <source>
        <dbReference type="ARBA" id="ARBA00023163"/>
    </source>
</evidence>
<feature type="compositionally biased region" description="Basic residues" evidence="4">
    <location>
        <begin position="97"/>
        <end position="109"/>
    </location>
</feature>
<dbReference type="Pfam" id="PF00505">
    <property type="entry name" value="HMG_box"/>
    <property type="match status" value="1"/>
</dbReference>
<dbReference type="PANTHER" id="PTHR10270:SF161">
    <property type="entry name" value="SEX-DETERMINING REGION Y PROTEIN"/>
    <property type="match status" value="1"/>
</dbReference>
<organism evidence="6 7">
    <name type="scientific">Heterobasidion irregulare (strain TC 32-1)</name>
    <dbReference type="NCBI Taxonomy" id="747525"/>
    <lineage>
        <taxon>Eukaryota</taxon>
        <taxon>Fungi</taxon>
        <taxon>Dikarya</taxon>
        <taxon>Basidiomycota</taxon>
        <taxon>Agaricomycotina</taxon>
        <taxon>Agaricomycetes</taxon>
        <taxon>Russulales</taxon>
        <taxon>Bondarzewiaceae</taxon>
        <taxon>Heterobasidion</taxon>
        <taxon>Heterobasidion annosum species complex</taxon>
    </lineage>
</organism>
<dbReference type="Gene3D" id="1.10.30.10">
    <property type="entry name" value="High mobility group box domain"/>
    <property type="match status" value="1"/>
</dbReference>
<dbReference type="eggNOG" id="KOG0527">
    <property type="taxonomic scope" value="Eukaryota"/>
</dbReference>
<dbReference type="Proteomes" id="UP000030671">
    <property type="component" value="Unassembled WGS sequence"/>
</dbReference>
<feature type="region of interest" description="Disordered" evidence="4">
    <location>
        <begin position="167"/>
        <end position="203"/>
    </location>
</feature>
<feature type="compositionally biased region" description="Basic and acidic residues" evidence="4">
    <location>
        <begin position="167"/>
        <end position="183"/>
    </location>
</feature>
<dbReference type="SUPFAM" id="SSF47095">
    <property type="entry name" value="HMG-box"/>
    <property type="match status" value="1"/>
</dbReference>
<feature type="compositionally biased region" description="Polar residues" evidence="4">
    <location>
        <begin position="75"/>
        <end position="90"/>
    </location>
</feature>
<protein>
    <recommendedName>
        <fullName evidence="5">HMG box domain-containing protein</fullName>
    </recommendedName>
</protein>
<keyword evidence="7" id="KW-1185">Reference proteome</keyword>
<dbReference type="AlphaFoldDB" id="W4KA27"/>
<dbReference type="RefSeq" id="XP_009544979.1">
    <property type="nucleotide sequence ID" value="XM_009546684.1"/>
</dbReference>
<accession>W4KA27</accession>
<dbReference type="SMART" id="SM00398">
    <property type="entry name" value="HMG"/>
    <property type="match status" value="1"/>
</dbReference>
<dbReference type="InParanoid" id="W4KA27"/>
<dbReference type="PROSITE" id="PS50118">
    <property type="entry name" value="HMG_BOX_2"/>
    <property type="match status" value="1"/>
</dbReference>
<dbReference type="EMBL" id="KI925457">
    <property type="protein sequence ID" value="ETW82633.1"/>
    <property type="molecule type" value="Genomic_DNA"/>
</dbReference>
<dbReference type="GO" id="GO:0005634">
    <property type="term" value="C:nucleus"/>
    <property type="evidence" value="ECO:0007669"/>
    <property type="project" value="UniProtKB-UniRule"/>
</dbReference>
<feature type="compositionally biased region" description="Basic residues" evidence="4">
    <location>
        <begin position="184"/>
        <end position="197"/>
    </location>
</feature>
<feature type="compositionally biased region" description="Low complexity" evidence="4">
    <location>
        <begin position="243"/>
        <end position="259"/>
    </location>
</feature>
<reference evidence="6 7" key="1">
    <citation type="journal article" date="2012" name="New Phytol.">
        <title>Insight into trade-off between wood decay and parasitism from the genome of a fungal forest pathogen.</title>
        <authorList>
            <person name="Olson A."/>
            <person name="Aerts A."/>
            <person name="Asiegbu F."/>
            <person name="Belbahri L."/>
            <person name="Bouzid O."/>
            <person name="Broberg A."/>
            <person name="Canback B."/>
            <person name="Coutinho P.M."/>
            <person name="Cullen D."/>
            <person name="Dalman K."/>
            <person name="Deflorio G."/>
            <person name="van Diepen L.T."/>
            <person name="Dunand C."/>
            <person name="Duplessis S."/>
            <person name="Durling M."/>
            <person name="Gonthier P."/>
            <person name="Grimwood J."/>
            <person name="Fossdal C.G."/>
            <person name="Hansson D."/>
            <person name="Henrissat B."/>
            <person name="Hietala A."/>
            <person name="Himmelstrand K."/>
            <person name="Hoffmeister D."/>
            <person name="Hogberg N."/>
            <person name="James T.Y."/>
            <person name="Karlsson M."/>
            <person name="Kohler A."/>
            <person name="Kues U."/>
            <person name="Lee Y.H."/>
            <person name="Lin Y.C."/>
            <person name="Lind M."/>
            <person name="Lindquist E."/>
            <person name="Lombard V."/>
            <person name="Lucas S."/>
            <person name="Lunden K."/>
            <person name="Morin E."/>
            <person name="Murat C."/>
            <person name="Park J."/>
            <person name="Raffaello T."/>
            <person name="Rouze P."/>
            <person name="Salamov A."/>
            <person name="Schmutz J."/>
            <person name="Solheim H."/>
            <person name="Stahlberg J."/>
            <person name="Velez H."/>
            <person name="de Vries R.P."/>
            <person name="Wiebenga A."/>
            <person name="Woodward S."/>
            <person name="Yakovlev I."/>
            <person name="Garbelotto M."/>
            <person name="Martin F."/>
            <person name="Grigoriev I.V."/>
            <person name="Stenlid J."/>
        </authorList>
    </citation>
    <scope>NUCLEOTIDE SEQUENCE [LARGE SCALE GENOMIC DNA]</scope>
    <source>
        <strain evidence="6 7">TC 32-1</strain>
    </source>
</reference>
<name>W4KA27_HETIT</name>
<dbReference type="InterPro" id="IPR009071">
    <property type="entry name" value="HMG_box_dom"/>
</dbReference>
<dbReference type="HOGENOM" id="CLU_672787_0_0_1"/>
<evidence type="ECO:0000259" key="5">
    <source>
        <dbReference type="PROSITE" id="PS50118"/>
    </source>
</evidence>
<evidence type="ECO:0000313" key="7">
    <source>
        <dbReference type="Proteomes" id="UP000030671"/>
    </source>
</evidence>
<feature type="compositionally biased region" description="Polar residues" evidence="4">
    <location>
        <begin position="387"/>
        <end position="398"/>
    </location>
</feature>
<sequence>MSLPSSANPFAGSPQFCIDDLCIDDLLSEAIYNDVDDLPFISYSPSEEPFTYPVSHASQPSPTPCPTPSPALSGITLTQTPSSCEASLPSSPEKKTSKLPRRHSTRKNSNHVPRPCNKFILFRSFYIKENLETLSEIERDHSVLSKMAGQTWNRMTEKEKEPWADLAKERDRLHKKQHPDYRYSPKRRARPTRRTNRNGRDSAERIEKIAALLRENRPQEDIVATVRAIDEELASRQAGTRQADAPQAASSSSTALGSRSADDSESPTKVDPVFIEPVLPPAAEWAYAMSPDIVSSPYFSDSLGTATSSFTTPWSSPFTPFSIPPPPMSMLFPTDTEFTAEFTPIVDFPLADQFGFEDTSSGSYSGFFEQGQYMPTPEESLQVLFESTSSPVLDSTSWPADEPPIASSS</sequence>
<gene>
    <name evidence="6" type="ORF">HETIRDRAFT_444436</name>
</gene>
<feature type="DNA-binding region" description="HMG box" evidence="3">
    <location>
        <begin position="112"/>
        <end position="182"/>
    </location>
</feature>
<keyword evidence="2" id="KW-0804">Transcription</keyword>
<dbReference type="InterPro" id="IPR050140">
    <property type="entry name" value="SRY-related_HMG-box_TF-like"/>
</dbReference>